<gene>
    <name evidence="2" type="ORF">BXY80_0010</name>
</gene>
<evidence type="ECO:0000259" key="1">
    <source>
        <dbReference type="Pfam" id="PF02627"/>
    </source>
</evidence>
<comment type="caution">
    <text evidence="2">The sequence shown here is derived from an EMBL/GenBank/DDBJ whole genome shotgun (WGS) entry which is preliminary data.</text>
</comment>
<dbReference type="NCBIfam" id="TIGR00778">
    <property type="entry name" value="ahpD_dom"/>
    <property type="match status" value="1"/>
</dbReference>
<dbReference type="PANTHER" id="PTHR34846:SF10">
    <property type="entry name" value="CYTOPLASMIC PROTEIN"/>
    <property type="match status" value="1"/>
</dbReference>
<keyword evidence="2" id="KW-0575">Peroxidase</keyword>
<organism evidence="2 3">
    <name type="scientific">Ichthyenterobacterium magnum</name>
    <dbReference type="NCBI Taxonomy" id="1230530"/>
    <lineage>
        <taxon>Bacteria</taxon>
        <taxon>Pseudomonadati</taxon>
        <taxon>Bacteroidota</taxon>
        <taxon>Flavobacteriia</taxon>
        <taxon>Flavobacteriales</taxon>
        <taxon>Flavobacteriaceae</taxon>
        <taxon>Ichthyenterobacterium</taxon>
    </lineage>
</organism>
<evidence type="ECO:0000313" key="2">
    <source>
        <dbReference type="EMBL" id="RKE97945.1"/>
    </source>
</evidence>
<dbReference type="Pfam" id="PF02627">
    <property type="entry name" value="CMD"/>
    <property type="match status" value="1"/>
</dbReference>
<accession>A0A420DUM2</accession>
<name>A0A420DUM2_9FLAO</name>
<dbReference type="InterPro" id="IPR029032">
    <property type="entry name" value="AhpD-like"/>
</dbReference>
<reference evidence="2 3" key="1">
    <citation type="submission" date="2018-09" db="EMBL/GenBank/DDBJ databases">
        <title>Genomic Encyclopedia of Archaeal and Bacterial Type Strains, Phase II (KMG-II): from individual species to whole genera.</title>
        <authorList>
            <person name="Goeker M."/>
        </authorList>
    </citation>
    <scope>NUCLEOTIDE SEQUENCE [LARGE SCALE GENOMIC DNA]</scope>
    <source>
        <strain evidence="2 3">DSM 26283</strain>
    </source>
</reference>
<dbReference type="EMBL" id="RAQJ01000001">
    <property type="protein sequence ID" value="RKE97945.1"/>
    <property type="molecule type" value="Genomic_DNA"/>
</dbReference>
<proteinExistence type="predicted"/>
<feature type="domain" description="Carboxymuconolactone decarboxylase-like" evidence="1">
    <location>
        <begin position="21"/>
        <end position="98"/>
    </location>
</feature>
<dbReference type="InterPro" id="IPR003779">
    <property type="entry name" value="CMD-like"/>
</dbReference>
<dbReference type="InterPro" id="IPR004675">
    <property type="entry name" value="AhpD_core"/>
</dbReference>
<dbReference type="GO" id="GO:0051920">
    <property type="term" value="F:peroxiredoxin activity"/>
    <property type="evidence" value="ECO:0007669"/>
    <property type="project" value="InterPro"/>
</dbReference>
<sequence length="160" mass="18956">MFKEKLMERITYRDIPNGMFENLRTIETSITNSSLDRKLIEIIRLRTAQKNGCAYCVDMHYKELKHLGETELRLSSLCVWEETPYFSDKERAVLHFTDTLTKLNRGPISNTDYNSLSKFFSKEDICYLTLTISQSNTWNRLMKVFQFTPGHYKINQYKTN</sequence>
<dbReference type="SUPFAM" id="SSF69118">
    <property type="entry name" value="AhpD-like"/>
    <property type="match status" value="1"/>
</dbReference>
<evidence type="ECO:0000313" key="3">
    <source>
        <dbReference type="Proteomes" id="UP000284892"/>
    </source>
</evidence>
<keyword evidence="2" id="KW-0560">Oxidoreductase</keyword>
<keyword evidence="3" id="KW-1185">Reference proteome</keyword>
<dbReference type="Proteomes" id="UP000284892">
    <property type="component" value="Unassembled WGS sequence"/>
</dbReference>
<dbReference type="Gene3D" id="1.20.1290.10">
    <property type="entry name" value="AhpD-like"/>
    <property type="match status" value="1"/>
</dbReference>
<protein>
    <submittedName>
        <fullName evidence="2">AhpD family alkylhydroperoxidase</fullName>
    </submittedName>
</protein>
<dbReference type="PANTHER" id="PTHR34846">
    <property type="entry name" value="4-CARBOXYMUCONOLACTONE DECARBOXYLASE FAMILY PROTEIN (AFU_ORTHOLOGUE AFUA_6G11590)"/>
    <property type="match status" value="1"/>
</dbReference>
<dbReference type="AlphaFoldDB" id="A0A420DUM2"/>
<dbReference type="OrthoDB" id="9801997at2"/>